<accession>A0A915INN8</accession>
<reference evidence="3" key="1">
    <citation type="submission" date="2022-11" db="UniProtKB">
        <authorList>
            <consortium name="WormBaseParasite"/>
        </authorList>
    </citation>
    <scope>IDENTIFICATION</scope>
</reference>
<proteinExistence type="predicted"/>
<evidence type="ECO:0000256" key="1">
    <source>
        <dbReference type="SAM" id="MobiDB-lite"/>
    </source>
</evidence>
<organism evidence="2 3">
    <name type="scientific">Romanomermis culicivorax</name>
    <name type="common">Nematode worm</name>
    <dbReference type="NCBI Taxonomy" id="13658"/>
    <lineage>
        <taxon>Eukaryota</taxon>
        <taxon>Metazoa</taxon>
        <taxon>Ecdysozoa</taxon>
        <taxon>Nematoda</taxon>
        <taxon>Enoplea</taxon>
        <taxon>Dorylaimia</taxon>
        <taxon>Mermithida</taxon>
        <taxon>Mermithoidea</taxon>
        <taxon>Mermithidae</taxon>
        <taxon>Romanomermis</taxon>
    </lineage>
</organism>
<protein>
    <submittedName>
        <fullName evidence="3">Uncharacterized protein</fullName>
    </submittedName>
</protein>
<dbReference type="WBParaSite" id="nRc.2.0.1.t15813-RA">
    <property type="protein sequence ID" value="nRc.2.0.1.t15813-RA"/>
    <property type="gene ID" value="nRc.2.0.1.g15813"/>
</dbReference>
<sequence>MFLFNNDVESYPWKSRFRSPGVGRKLLDVVAEINIDLTKSRRKTKSDVNRKIWMAARKKKKCYDQWRRSISHPCRNHQGTTASRNATLEERVAE</sequence>
<keyword evidence="2" id="KW-1185">Reference proteome</keyword>
<name>A0A915INN8_ROMCU</name>
<dbReference type="Proteomes" id="UP000887565">
    <property type="component" value="Unplaced"/>
</dbReference>
<feature type="region of interest" description="Disordered" evidence="1">
    <location>
        <begin position="73"/>
        <end position="94"/>
    </location>
</feature>
<dbReference type="AlphaFoldDB" id="A0A915INN8"/>
<evidence type="ECO:0000313" key="2">
    <source>
        <dbReference type="Proteomes" id="UP000887565"/>
    </source>
</evidence>
<evidence type="ECO:0000313" key="3">
    <source>
        <dbReference type="WBParaSite" id="nRc.2.0.1.t15813-RA"/>
    </source>
</evidence>
<feature type="compositionally biased region" description="Polar residues" evidence="1">
    <location>
        <begin position="77"/>
        <end position="86"/>
    </location>
</feature>